<sequence length="119" mass="14119">MLTHLKSENCHGLINIGTCNLHIVHNSFIRGMSDEIDDFLDVLFKFLHRFQARKEDFANIQVELGIEQQTMLRFVNNRWLSMVPAIARIREQWSTLREYFLKYILKKTLNINKQEPTIA</sequence>
<protein>
    <submittedName>
        <fullName evidence="1">Uncharacterized protein</fullName>
    </submittedName>
</protein>
<evidence type="ECO:0000313" key="2">
    <source>
        <dbReference type="Proteomes" id="UP001159363"/>
    </source>
</evidence>
<gene>
    <name evidence="1" type="ORF">PR048_027653</name>
</gene>
<dbReference type="Proteomes" id="UP001159363">
    <property type="component" value="Chromosome 11"/>
</dbReference>
<accession>A0ABQ9GH30</accession>
<name>A0ABQ9GH30_9NEOP</name>
<keyword evidence="2" id="KW-1185">Reference proteome</keyword>
<comment type="caution">
    <text evidence="1">The sequence shown here is derived from an EMBL/GenBank/DDBJ whole genome shotgun (WGS) entry which is preliminary data.</text>
</comment>
<proteinExistence type="predicted"/>
<dbReference type="EMBL" id="JARBHB010000012">
    <property type="protein sequence ID" value="KAJ8871336.1"/>
    <property type="molecule type" value="Genomic_DNA"/>
</dbReference>
<organism evidence="1 2">
    <name type="scientific">Dryococelus australis</name>
    <dbReference type="NCBI Taxonomy" id="614101"/>
    <lineage>
        <taxon>Eukaryota</taxon>
        <taxon>Metazoa</taxon>
        <taxon>Ecdysozoa</taxon>
        <taxon>Arthropoda</taxon>
        <taxon>Hexapoda</taxon>
        <taxon>Insecta</taxon>
        <taxon>Pterygota</taxon>
        <taxon>Neoptera</taxon>
        <taxon>Polyneoptera</taxon>
        <taxon>Phasmatodea</taxon>
        <taxon>Verophasmatodea</taxon>
        <taxon>Anareolatae</taxon>
        <taxon>Phasmatidae</taxon>
        <taxon>Eurycanthinae</taxon>
        <taxon>Dryococelus</taxon>
    </lineage>
</organism>
<dbReference type="PANTHER" id="PTHR37162">
    <property type="entry name" value="HAT FAMILY DIMERISATION DOMAINCONTAINING PROTEIN-RELATED"/>
    <property type="match status" value="1"/>
</dbReference>
<evidence type="ECO:0000313" key="1">
    <source>
        <dbReference type="EMBL" id="KAJ8871336.1"/>
    </source>
</evidence>
<dbReference type="PANTHER" id="PTHR37162:SF1">
    <property type="entry name" value="BED-TYPE DOMAIN-CONTAINING PROTEIN"/>
    <property type="match status" value="1"/>
</dbReference>
<reference evidence="1 2" key="1">
    <citation type="submission" date="2023-02" db="EMBL/GenBank/DDBJ databases">
        <title>LHISI_Scaffold_Assembly.</title>
        <authorList>
            <person name="Stuart O.P."/>
            <person name="Cleave R."/>
            <person name="Magrath M.J.L."/>
            <person name="Mikheyev A.S."/>
        </authorList>
    </citation>
    <scope>NUCLEOTIDE SEQUENCE [LARGE SCALE GENOMIC DNA]</scope>
    <source>
        <strain evidence="1">Daus_M_001</strain>
        <tissue evidence="1">Leg muscle</tissue>
    </source>
</reference>